<accession>A0A2P5FEX2</accession>
<sequence length="202" mass="22626">MTIKELEQFFKKAQDANQVKQSAINEKIVQLTALISQLSAKFDHATNTMESKNAKLSKEIVKISITQQRQHIDEITHASIVAKSYDSSSSQPESQPTPAELSPPPATQSPQRAARVTIPNIVDDEFILEDITEAAHTHFVGQPICNQARYDLSPKLGVEAPEFDGHLDPNAFLDSFAAIEDYFDKQHIRFAKMKLTCSARRY</sequence>
<feature type="region of interest" description="Disordered" evidence="1">
    <location>
        <begin position="83"/>
        <end position="113"/>
    </location>
</feature>
<feature type="compositionally biased region" description="Low complexity" evidence="1">
    <location>
        <begin position="87"/>
        <end position="96"/>
    </location>
</feature>
<dbReference type="Proteomes" id="UP000237000">
    <property type="component" value="Unassembled WGS sequence"/>
</dbReference>
<keyword evidence="3" id="KW-1185">Reference proteome</keyword>
<dbReference type="OrthoDB" id="1934635at2759"/>
<dbReference type="AlphaFoldDB" id="A0A2P5FEX2"/>
<dbReference type="EMBL" id="JXTC01000039">
    <property type="protein sequence ID" value="PON96343.1"/>
    <property type="molecule type" value="Genomic_DNA"/>
</dbReference>
<organism evidence="2 3">
    <name type="scientific">Trema orientale</name>
    <name type="common">Charcoal tree</name>
    <name type="synonym">Celtis orientalis</name>
    <dbReference type="NCBI Taxonomy" id="63057"/>
    <lineage>
        <taxon>Eukaryota</taxon>
        <taxon>Viridiplantae</taxon>
        <taxon>Streptophyta</taxon>
        <taxon>Embryophyta</taxon>
        <taxon>Tracheophyta</taxon>
        <taxon>Spermatophyta</taxon>
        <taxon>Magnoliopsida</taxon>
        <taxon>eudicotyledons</taxon>
        <taxon>Gunneridae</taxon>
        <taxon>Pentapetalae</taxon>
        <taxon>rosids</taxon>
        <taxon>fabids</taxon>
        <taxon>Rosales</taxon>
        <taxon>Cannabaceae</taxon>
        <taxon>Trema</taxon>
    </lineage>
</organism>
<dbReference type="InParanoid" id="A0A2P5FEX2"/>
<evidence type="ECO:0000256" key="1">
    <source>
        <dbReference type="SAM" id="MobiDB-lite"/>
    </source>
</evidence>
<evidence type="ECO:0000313" key="3">
    <source>
        <dbReference type="Proteomes" id="UP000237000"/>
    </source>
</evidence>
<evidence type="ECO:0000313" key="2">
    <source>
        <dbReference type="EMBL" id="PON96343.1"/>
    </source>
</evidence>
<name>A0A2P5FEX2_TREOI</name>
<protein>
    <submittedName>
        <fullName evidence="2">Uncharacterized protein</fullName>
    </submittedName>
</protein>
<proteinExistence type="predicted"/>
<comment type="caution">
    <text evidence="2">The sequence shown here is derived from an EMBL/GenBank/DDBJ whole genome shotgun (WGS) entry which is preliminary data.</text>
</comment>
<reference evidence="3" key="1">
    <citation type="submission" date="2016-06" db="EMBL/GenBank/DDBJ databases">
        <title>Parallel loss of symbiosis genes in relatives of nitrogen-fixing non-legume Parasponia.</title>
        <authorList>
            <person name="Van Velzen R."/>
            <person name="Holmer R."/>
            <person name="Bu F."/>
            <person name="Rutten L."/>
            <person name="Van Zeijl A."/>
            <person name="Liu W."/>
            <person name="Santuari L."/>
            <person name="Cao Q."/>
            <person name="Sharma T."/>
            <person name="Shen D."/>
            <person name="Roswanjaya Y."/>
            <person name="Wardhani T."/>
            <person name="Kalhor M.S."/>
            <person name="Jansen J."/>
            <person name="Van den Hoogen J."/>
            <person name="Gungor B."/>
            <person name="Hartog M."/>
            <person name="Hontelez J."/>
            <person name="Verver J."/>
            <person name="Yang W.-C."/>
            <person name="Schijlen E."/>
            <person name="Repin R."/>
            <person name="Schilthuizen M."/>
            <person name="Schranz E."/>
            <person name="Heidstra R."/>
            <person name="Miyata K."/>
            <person name="Fedorova E."/>
            <person name="Kohlen W."/>
            <person name="Bisseling T."/>
            <person name="Smit S."/>
            <person name="Geurts R."/>
        </authorList>
    </citation>
    <scope>NUCLEOTIDE SEQUENCE [LARGE SCALE GENOMIC DNA]</scope>
    <source>
        <strain evidence="3">cv. RG33-2</strain>
    </source>
</reference>
<gene>
    <name evidence="2" type="ORF">TorRG33x02_079320</name>
</gene>